<dbReference type="PANTHER" id="PTHR37550:SF3">
    <property type="entry name" value="ANTITOXIN VAPB1"/>
    <property type="match status" value="1"/>
</dbReference>
<comment type="similarity">
    <text evidence="1">Belongs to the VapB family.</text>
</comment>
<dbReference type="InterPro" id="IPR007159">
    <property type="entry name" value="SpoVT-AbrB_dom"/>
</dbReference>
<keyword evidence="5" id="KW-1185">Reference proteome</keyword>
<dbReference type="AlphaFoldDB" id="A0A7X0AYR2"/>
<protein>
    <submittedName>
        <fullName evidence="4">Antitoxin VapB</fullName>
    </submittedName>
</protein>
<dbReference type="PANTHER" id="PTHR37550">
    <property type="entry name" value="ANTITOXIN VAPB1"/>
    <property type="match status" value="1"/>
</dbReference>
<dbReference type="PROSITE" id="PS51740">
    <property type="entry name" value="SPOVT_ABRB"/>
    <property type="match status" value="1"/>
</dbReference>
<dbReference type="SMART" id="SM00966">
    <property type="entry name" value="SpoVT_AbrB"/>
    <property type="match status" value="1"/>
</dbReference>
<evidence type="ECO:0000256" key="2">
    <source>
        <dbReference type="PROSITE-ProRule" id="PRU01076"/>
    </source>
</evidence>
<organism evidence="4 5">
    <name type="scientific">Nitrospirillum iridis</name>
    <dbReference type="NCBI Taxonomy" id="765888"/>
    <lineage>
        <taxon>Bacteria</taxon>
        <taxon>Pseudomonadati</taxon>
        <taxon>Pseudomonadota</taxon>
        <taxon>Alphaproteobacteria</taxon>
        <taxon>Rhodospirillales</taxon>
        <taxon>Azospirillaceae</taxon>
        <taxon>Nitrospirillum</taxon>
    </lineage>
</organism>
<reference evidence="4 5" key="1">
    <citation type="submission" date="2020-08" db="EMBL/GenBank/DDBJ databases">
        <title>Genomic Encyclopedia of Type Strains, Phase IV (KMG-IV): sequencing the most valuable type-strain genomes for metagenomic binning, comparative biology and taxonomic classification.</title>
        <authorList>
            <person name="Goeker M."/>
        </authorList>
    </citation>
    <scope>NUCLEOTIDE SEQUENCE [LARGE SCALE GENOMIC DNA]</scope>
    <source>
        <strain evidence="4 5">DSM 22198</strain>
    </source>
</reference>
<feature type="domain" description="SpoVT-AbrB" evidence="3">
    <location>
        <begin position="4"/>
        <end position="44"/>
    </location>
</feature>
<keyword evidence="2" id="KW-0238">DNA-binding</keyword>
<evidence type="ECO:0000259" key="3">
    <source>
        <dbReference type="PROSITE" id="PS51740"/>
    </source>
</evidence>
<proteinExistence type="inferred from homology"/>
<accession>A0A7X0AYR2</accession>
<dbReference type="Proteomes" id="UP000539175">
    <property type="component" value="Unassembled WGS sequence"/>
</dbReference>
<dbReference type="Gene3D" id="2.10.260.10">
    <property type="match status" value="1"/>
</dbReference>
<dbReference type="RefSeq" id="WP_184800092.1">
    <property type="nucleotide sequence ID" value="NZ_JACIIZ010000005.1"/>
</dbReference>
<comment type="caution">
    <text evidence="4">The sequence shown here is derived from an EMBL/GenBank/DDBJ whole genome shotgun (WGS) entry which is preliminary data.</text>
</comment>
<dbReference type="SUPFAM" id="SSF89447">
    <property type="entry name" value="AbrB/MazE/MraZ-like"/>
    <property type="match status" value="1"/>
</dbReference>
<dbReference type="InterPro" id="IPR051734">
    <property type="entry name" value="VapB_TA_antitoxins"/>
</dbReference>
<gene>
    <name evidence="4" type="ORF">FHS74_002081</name>
</gene>
<dbReference type="InterPro" id="IPR047976">
    <property type="entry name" value="Anti_VapB2-like"/>
</dbReference>
<evidence type="ECO:0000313" key="4">
    <source>
        <dbReference type="EMBL" id="MBB6251530.1"/>
    </source>
</evidence>
<dbReference type="Pfam" id="PF04014">
    <property type="entry name" value="MazE_antitoxin"/>
    <property type="match status" value="1"/>
</dbReference>
<dbReference type="EMBL" id="JACIIZ010000005">
    <property type="protein sequence ID" value="MBB6251530.1"/>
    <property type="molecule type" value="Genomic_DNA"/>
</dbReference>
<evidence type="ECO:0000256" key="1">
    <source>
        <dbReference type="ARBA" id="ARBA00007924"/>
    </source>
</evidence>
<name>A0A7X0AYR2_9PROT</name>
<dbReference type="InterPro" id="IPR037914">
    <property type="entry name" value="SpoVT-AbrB_sf"/>
</dbReference>
<dbReference type="NCBIfam" id="NF040493">
    <property type="entry name" value="TA_anti_VapB"/>
    <property type="match status" value="1"/>
</dbReference>
<sequence>MDTAKLFWSGRSQAVRLPKDFRFEGEEVRIRRHGNAVILEPIANSWDWLVEVTGPVDEDFAKAATERPDDQRRPALDFFE</sequence>
<evidence type="ECO:0000313" key="5">
    <source>
        <dbReference type="Proteomes" id="UP000539175"/>
    </source>
</evidence>
<dbReference type="GO" id="GO:0003677">
    <property type="term" value="F:DNA binding"/>
    <property type="evidence" value="ECO:0007669"/>
    <property type="project" value="UniProtKB-UniRule"/>
</dbReference>